<evidence type="ECO:0000313" key="1">
    <source>
        <dbReference type="EMBL" id="QWM91432.2"/>
    </source>
</evidence>
<evidence type="ECO:0000313" key="2">
    <source>
        <dbReference type="Proteomes" id="UP000828083"/>
    </source>
</evidence>
<dbReference type="Proteomes" id="UP000828083">
    <property type="component" value="Segment"/>
</dbReference>
<gene>
    <name evidence="1" type="primary">gp_78105</name>
</gene>
<reference evidence="1 2" key="1">
    <citation type="submission" date="2021-04" db="EMBL/GenBank/DDBJ databases">
        <authorList>
            <person name="Shkoporov A.N."/>
            <person name="Stockdale S.R."/>
            <person name="Guerin E."/>
            <person name="Ross R.P."/>
            <person name="Hill C."/>
        </authorList>
    </citation>
    <scope>NUCLEOTIDE SEQUENCE [LARGE SCALE GENOMIC DNA]</scope>
    <source>
        <strain evidence="2">cr23_1</strain>
    </source>
</reference>
<accession>A0AAE7S322</accession>
<proteinExistence type="predicted"/>
<sequence>MITKGIRISQLVERKDLNGKEIIPFQDGIHNGKLSIQSLIDYIGDISDSDVELQALIKIQKFVDTVSEMDLLLYQAKEGDIYYCKENKKLYVRSFNKWDMLDPLTSKVYVLVGLDEYNRTNIIHLWDGNDMVVMSERLFIGEVTGTAYDGGKGKHLADIANSLPDNVIREVADFTTDGSTVTFNYEYDVKQESGLFDGDAQGSKTIPSATTSNAGVMSATDKVKVDKIVTDGDGNKYLTDNGNYQELIEDTTETIKTTDAIPVAGGPLADLLNKAGINSISPDTSMQDLFVSLFTKELWPTNLVFKEGTVSAAIAAPSFTLSNTGLVEVGATVTIGKTILSAATMSTTARTYSGFTYGYSSTNDNTKDSSNTTITVNASNAALNSVNYTMKRTTNGSVENATANTNPAQVTLDSKTFKAIEGTNTVKVDITGPTANATFASMPVYYACSNLGKTSEEHKSVAKDTITKTSSTPSNSKTLNVTGVYPYYTNKDNITTFAKLGLTTNKTLDVTFVAETASNKHAFKIPAKFNVTKITLLNTLSGKYEDYSVSRFSVTTENIDVQGANVQYKVYTRNDGTNGSSSFKITFA</sequence>
<keyword evidence="2" id="KW-1185">Reference proteome</keyword>
<protein>
    <submittedName>
        <fullName evidence="1">Uncharacterized protein</fullName>
    </submittedName>
</protein>
<name>A0AAE7S322_9CAUD</name>
<dbReference type="EMBL" id="MZ130500">
    <property type="protein sequence ID" value="QWM91432.2"/>
    <property type="molecule type" value="Genomic_DNA"/>
</dbReference>
<organism evidence="1 2">
    <name type="scientific">uncultured phage cr23_1</name>
    <dbReference type="NCBI Taxonomy" id="2986419"/>
    <lineage>
        <taxon>Viruses</taxon>
        <taxon>Duplodnaviria</taxon>
        <taxon>Heunggongvirae</taxon>
        <taxon>Uroviricota</taxon>
        <taxon>Caudoviricetes</taxon>
        <taxon>Crassvirales</taxon>
        <taxon>Suoliviridae</taxon>
        <taxon>Uncouvirinae</taxon>
        <taxon>Aurodevirus</taxon>
        <taxon>Aurodevirus hiberniae</taxon>
    </lineage>
</organism>